<name>A0ABU0PBQ1_9MICO</name>
<evidence type="ECO:0000313" key="2">
    <source>
        <dbReference type="Proteomes" id="UP001239085"/>
    </source>
</evidence>
<proteinExistence type="predicted"/>
<organism evidence="1 2">
    <name type="scientific">Microbacterium murale</name>
    <dbReference type="NCBI Taxonomy" id="1081040"/>
    <lineage>
        <taxon>Bacteria</taxon>
        <taxon>Bacillati</taxon>
        <taxon>Actinomycetota</taxon>
        <taxon>Actinomycetes</taxon>
        <taxon>Micrococcales</taxon>
        <taxon>Microbacteriaceae</taxon>
        <taxon>Microbacterium</taxon>
    </lineage>
</organism>
<accession>A0ABU0PBQ1</accession>
<protein>
    <recommendedName>
        <fullName evidence="3">Phosphonate metabolism protein</fullName>
    </recommendedName>
</protein>
<dbReference type="Proteomes" id="UP001239085">
    <property type="component" value="Unassembled WGS sequence"/>
</dbReference>
<dbReference type="Pfam" id="PF06299">
    <property type="entry name" value="DUF1045"/>
    <property type="match status" value="1"/>
</dbReference>
<evidence type="ECO:0008006" key="3">
    <source>
        <dbReference type="Google" id="ProtNLM"/>
    </source>
</evidence>
<dbReference type="InterPro" id="IPR009389">
    <property type="entry name" value="DUF1045"/>
</dbReference>
<evidence type="ECO:0000313" key="1">
    <source>
        <dbReference type="EMBL" id="MDQ0644780.1"/>
    </source>
</evidence>
<gene>
    <name evidence="1" type="ORF">QFZ46_002940</name>
</gene>
<dbReference type="PIRSF" id="PIRSF033328">
    <property type="entry name" value="Phest_Mll4975"/>
    <property type="match status" value="1"/>
</dbReference>
<comment type="caution">
    <text evidence="1">The sequence shown here is derived from an EMBL/GenBank/DDBJ whole genome shotgun (WGS) entry which is preliminary data.</text>
</comment>
<dbReference type="EMBL" id="JAUSXK010000001">
    <property type="protein sequence ID" value="MDQ0644780.1"/>
    <property type="molecule type" value="Genomic_DNA"/>
</dbReference>
<dbReference type="RefSeq" id="WP_307362906.1">
    <property type="nucleotide sequence ID" value="NZ_JAUSXK010000001.1"/>
</dbReference>
<reference evidence="1 2" key="1">
    <citation type="submission" date="2023-07" db="EMBL/GenBank/DDBJ databases">
        <title>Comparative genomics of wheat-associated soil bacteria to identify genetic determinants of phenazine resistance.</title>
        <authorList>
            <person name="Mouncey N."/>
        </authorList>
    </citation>
    <scope>NUCLEOTIDE SEQUENCE [LARGE SCALE GENOMIC DNA]</scope>
    <source>
        <strain evidence="1 2">W2I7</strain>
    </source>
</reference>
<keyword evidence="2" id="KW-1185">Reference proteome</keyword>
<sequence length="226" mass="25165">MKRYAVYAVPGAHDADASEAVRLRAVAEAWFARAEVQDLTRDARRYGFHATLKAPMRLAPGRTETELCAAADAFATRRGALMITAPRIATIGSFRAVVPSEGQETELTTLASDALRAFDEFRAPLDDADRRRRRPERLTPRERELFERWGYPYVLDEFRFHMTLTDAVPAERSAQIDDALEAHFQPVSGVDVPLTAIAICIEPSPGAAFELLSVHPFALRSPRENA</sequence>